<keyword evidence="3" id="KW-1185">Reference proteome</keyword>
<reference evidence="2 3" key="1">
    <citation type="submission" date="2018-01" db="EMBL/GenBank/DDBJ databases">
        <title>Draft genome sequence of Sphaerisporangium sp. 7K107.</title>
        <authorList>
            <person name="Sahin N."/>
            <person name="Saygin H."/>
            <person name="Ay H."/>
        </authorList>
    </citation>
    <scope>NUCLEOTIDE SEQUENCE [LARGE SCALE GENOMIC DNA]</scope>
    <source>
        <strain evidence="2 3">7K107</strain>
    </source>
</reference>
<feature type="compositionally biased region" description="Basic and acidic residues" evidence="1">
    <location>
        <begin position="221"/>
        <end position="242"/>
    </location>
</feature>
<dbReference type="RefSeq" id="WP_111169044.1">
    <property type="nucleotide sequence ID" value="NZ_POUA01000162.1"/>
</dbReference>
<evidence type="ECO:0000256" key="1">
    <source>
        <dbReference type="SAM" id="MobiDB-lite"/>
    </source>
</evidence>
<gene>
    <name evidence="2" type="ORF">C1I98_20425</name>
</gene>
<name>A0A2W2GWK5_9ACTN</name>
<proteinExistence type="predicted"/>
<organism evidence="2 3">
    <name type="scientific">Spongiactinospora gelatinilytica</name>
    <dbReference type="NCBI Taxonomy" id="2666298"/>
    <lineage>
        <taxon>Bacteria</taxon>
        <taxon>Bacillati</taxon>
        <taxon>Actinomycetota</taxon>
        <taxon>Actinomycetes</taxon>
        <taxon>Streptosporangiales</taxon>
        <taxon>Streptosporangiaceae</taxon>
        <taxon>Spongiactinospora</taxon>
    </lineage>
</organism>
<evidence type="ECO:0000313" key="3">
    <source>
        <dbReference type="Proteomes" id="UP000248544"/>
    </source>
</evidence>
<dbReference type="AlphaFoldDB" id="A0A2W2GWK5"/>
<protein>
    <submittedName>
        <fullName evidence="2">Uncharacterized protein</fullName>
    </submittedName>
</protein>
<dbReference type="Proteomes" id="UP000248544">
    <property type="component" value="Unassembled WGS sequence"/>
</dbReference>
<accession>A0A2W2GWK5</accession>
<evidence type="ECO:0000313" key="2">
    <source>
        <dbReference type="EMBL" id="PZG41990.1"/>
    </source>
</evidence>
<dbReference type="EMBL" id="POUA01000162">
    <property type="protein sequence ID" value="PZG41990.1"/>
    <property type="molecule type" value="Genomic_DNA"/>
</dbReference>
<comment type="caution">
    <text evidence="2">The sequence shown here is derived from an EMBL/GenBank/DDBJ whole genome shotgun (WGS) entry which is preliminary data.</text>
</comment>
<sequence length="353" mass="37410">MTDPTTVHRRRALAAAVLGRPPERPESSDGGQEPLRAVTGRILDASPHMIVVEAGNGAEERLVVAPWAVAWRGGDVAVADLPAGTNVIMRTVHQGKVVDRIWADTTRITGTIVSIRTDGKDQLVELDAGPHRGRHTIVIPYRASGRLRVRHPKFEPGYLFDAIGVREGEGEGEGDVLSALLPATSQPPYRARAVPVPPPAYGGAQSRVAGTVTWSDAIPESGHRARDGHRTENTRLPDDRQGTTDQHISGDGHGAAYPMLERSDSGCDDAGTSCAGLPYLALGSLLNVQNTCTGRAMSIPIVACGCLAGRFCDRCVECDTSPRGRIAEVSPVSFVELGGDLIKGCFNARIGLG</sequence>
<feature type="region of interest" description="Disordered" evidence="1">
    <location>
        <begin position="219"/>
        <end position="251"/>
    </location>
</feature>